<dbReference type="GO" id="GO:0016020">
    <property type="term" value="C:membrane"/>
    <property type="evidence" value="ECO:0007669"/>
    <property type="project" value="UniProtKB-SubCell"/>
</dbReference>
<proteinExistence type="inferred from homology"/>
<dbReference type="KEGG" id="cput:CONPUDRAFT_136386"/>
<dbReference type="PROSITE" id="PS00086">
    <property type="entry name" value="CYTOCHROME_P450"/>
    <property type="match status" value="1"/>
</dbReference>
<feature type="binding site" description="axial binding residue" evidence="13">
    <location>
        <position position="503"/>
    </location>
    <ligand>
        <name>heme</name>
        <dbReference type="ChEBI" id="CHEBI:30413"/>
    </ligand>
    <ligandPart>
        <name>Fe</name>
        <dbReference type="ChEBI" id="CHEBI:18248"/>
    </ligandPart>
</feature>
<dbReference type="PANTHER" id="PTHR24305">
    <property type="entry name" value="CYTOCHROME P450"/>
    <property type="match status" value="1"/>
</dbReference>
<evidence type="ECO:0000256" key="9">
    <source>
        <dbReference type="ARBA" id="ARBA00023002"/>
    </source>
</evidence>
<dbReference type="InterPro" id="IPR036396">
    <property type="entry name" value="Cyt_P450_sf"/>
</dbReference>
<dbReference type="PRINTS" id="PR00385">
    <property type="entry name" value="P450"/>
</dbReference>
<comment type="subcellular location">
    <subcellularLocation>
        <location evidence="2">Membrane</location>
    </subcellularLocation>
</comment>
<evidence type="ECO:0000256" key="4">
    <source>
        <dbReference type="ARBA" id="ARBA00010617"/>
    </source>
</evidence>
<evidence type="ECO:0000256" key="5">
    <source>
        <dbReference type="ARBA" id="ARBA00022617"/>
    </source>
</evidence>
<evidence type="ECO:0000256" key="14">
    <source>
        <dbReference type="RuleBase" id="RU000461"/>
    </source>
</evidence>
<dbReference type="InterPro" id="IPR002401">
    <property type="entry name" value="Cyt_P450_E_grp-I"/>
</dbReference>
<feature type="transmembrane region" description="Helical" evidence="15">
    <location>
        <begin position="6"/>
        <end position="29"/>
    </location>
</feature>
<dbReference type="GeneID" id="19200895"/>
<dbReference type="Proteomes" id="UP000053558">
    <property type="component" value="Unassembled WGS sequence"/>
</dbReference>
<evidence type="ECO:0000256" key="7">
    <source>
        <dbReference type="ARBA" id="ARBA00022723"/>
    </source>
</evidence>
<evidence type="ECO:0000256" key="6">
    <source>
        <dbReference type="ARBA" id="ARBA00022692"/>
    </source>
</evidence>
<evidence type="ECO:0000256" key="13">
    <source>
        <dbReference type="PIRSR" id="PIRSR602401-1"/>
    </source>
</evidence>
<comment type="cofactor">
    <cofactor evidence="1 13">
        <name>heme</name>
        <dbReference type="ChEBI" id="CHEBI:30413"/>
    </cofactor>
</comment>
<dbReference type="InterPro" id="IPR001128">
    <property type="entry name" value="Cyt_P450"/>
</dbReference>
<dbReference type="GO" id="GO:0020037">
    <property type="term" value="F:heme binding"/>
    <property type="evidence" value="ECO:0007669"/>
    <property type="project" value="InterPro"/>
</dbReference>
<dbReference type="RefSeq" id="XP_007767109.1">
    <property type="nucleotide sequence ID" value="XM_007768919.1"/>
</dbReference>
<dbReference type="CDD" id="cd11069">
    <property type="entry name" value="CYP_FUM15-like"/>
    <property type="match status" value="1"/>
</dbReference>
<evidence type="ECO:0000256" key="3">
    <source>
        <dbReference type="ARBA" id="ARBA00004721"/>
    </source>
</evidence>
<dbReference type="InterPro" id="IPR050121">
    <property type="entry name" value="Cytochrome_P450_monoxygenase"/>
</dbReference>
<dbReference type="Gene3D" id="1.10.630.10">
    <property type="entry name" value="Cytochrome P450"/>
    <property type="match status" value="1"/>
</dbReference>
<evidence type="ECO:0000256" key="1">
    <source>
        <dbReference type="ARBA" id="ARBA00001971"/>
    </source>
</evidence>
<gene>
    <name evidence="16" type="ORF">CONPUDRAFT_136386</name>
</gene>
<keyword evidence="17" id="KW-1185">Reference proteome</keyword>
<evidence type="ECO:0000256" key="15">
    <source>
        <dbReference type="SAM" id="Phobius"/>
    </source>
</evidence>
<dbReference type="PANTHER" id="PTHR24305:SF166">
    <property type="entry name" value="CYTOCHROME P450 12A4, MITOCHONDRIAL-RELATED"/>
    <property type="match status" value="1"/>
</dbReference>
<comment type="pathway">
    <text evidence="3">Secondary metabolite biosynthesis; terpenoid biosynthesis.</text>
</comment>
<evidence type="ECO:0000256" key="8">
    <source>
        <dbReference type="ARBA" id="ARBA00022989"/>
    </source>
</evidence>
<keyword evidence="6 15" id="KW-0812">Transmembrane</keyword>
<name>A0A5M3MX30_CONPW</name>
<dbReference type="InterPro" id="IPR017972">
    <property type="entry name" value="Cyt_P450_CS"/>
</dbReference>
<dbReference type="AlphaFoldDB" id="A0A5M3MX30"/>
<evidence type="ECO:0000256" key="11">
    <source>
        <dbReference type="ARBA" id="ARBA00023033"/>
    </source>
</evidence>
<keyword evidence="5 13" id="KW-0349">Heme</keyword>
<protein>
    <submittedName>
        <fullName evidence="16">Cytochrome-450 hydroxylase</fullName>
    </submittedName>
</protein>
<comment type="caution">
    <text evidence="16">The sequence shown here is derived from an EMBL/GenBank/DDBJ whole genome shotgun (WGS) entry which is preliminary data.</text>
</comment>
<organism evidence="16 17">
    <name type="scientific">Coniophora puteana (strain RWD-64-598)</name>
    <name type="common">Brown rot fungus</name>
    <dbReference type="NCBI Taxonomy" id="741705"/>
    <lineage>
        <taxon>Eukaryota</taxon>
        <taxon>Fungi</taxon>
        <taxon>Dikarya</taxon>
        <taxon>Basidiomycota</taxon>
        <taxon>Agaricomycotina</taxon>
        <taxon>Agaricomycetes</taxon>
        <taxon>Agaricomycetidae</taxon>
        <taxon>Boletales</taxon>
        <taxon>Coniophorineae</taxon>
        <taxon>Coniophoraceae</taxon>
        <taxon>Coniophora</taxon>
    </lineage>
</organism>
<dbReference type="OrthoDB" id="1470350at2759"/>
<keyword evidence="11 14" id="KW-0503">Monooxygenase</keyword>
<dbReference type="GO" id="GO:0016705">
    <property type="term" value="F:oxidoreductase activity, acting on paired donors, with incorporation or reduction of molecular oxygen"/>
    <property type="evidence" value="ECO:0007669"/>
    <property type="project" value="InterPro"/>
</dbReference>
<evidence type="ECO:0000313" key="17">
    <source>
        <dbReference type="Proteomes" id="UP000053558"/>
    </source>
</evidence>
<accession>A0A5M3MX30</accession>
<dbReference type="EMBL" id="JH711576">
    <property type="protein sequence ID" value="EIW83314.1"/>
    <property type="molecule type" value="Genomic_DNA"/>
</dbReference>
<dbReference type="OMA" id="KPWQSRR"/>
<dbReference type="GO" id="GO:0004497">
    <property type="term" value="F:monooxygenase activity"/>
    <property type="evidence" value="ECO:0007669"/>
    <property type="project" value="UniProtKB-KW"/>
</dbReference>
<dbReference type="GO" id="GO:0005506">
    <property type="term" value="F:iron ion binding"/>
    <property type="evidence" value="ECO:0007669"/>
    <property type="project" value="InterPro"/>
</dbReference>
<evidence type="ECO:0000313" key="16">
    <source>
        <dbReference type="EMBL" id="EIW83314.1"/>
    </source>
</evidence>
<dbReference type="Pfam" id="PF00067">
    <property type="entry name" value="p450"/>
    <property type="match status" value="1"/>
</dbReference>
<reference evidence="17" key="1">
    <citation type="journal article" date="2012" name="Science">
        <title>The Paleozoic origin of enzymatic lignin decomposition reconstructed from 31 fungal genomes.</title>
        <authorList>
            <person name="Floudas D."/>
            <person name="Binder M."/>
            <person name="Riley R."/>
            <person name="Barry K."/>
            <person name="Blanchette R.A."/>
            <person name="Henrissat B."/>
            <person name="Martinez A.T."/>
            <person name="Otillar R."/>
            <person name="Spatafora J.W."/>
            <person name="Yadav J.S."/>
            <person name="Aerts A."/>
            <person name="Benoit I."/>
            <person name="Boyd A."/>
            <person name="Carlson A."/>
            <person name="Copeland A."/>
            <person name="Coutinho P.M."/>
            <person name="de Vries R.P."/>
            <person name="Ferreira P."/>
            <person name="Findley K."/>
            <person name="Foster B."/>
            <person name="Gaskell J."/>
            <person name="Glotzer D."/>
            <person name="Gorecki P."/>
            <person name="Heitman J."/>
            <person name="Hesse C."/>
            <person name="Hori C."/>
            <person name="Igarashi K."/>
            <person name="Jurgens J.A."/>
            <person name="Kallen N."/>
            <person name="Kersten P."/>
            <person name="Kohler A."/>
            <person name="Kuees U."/>
            <person name="Kumar T.K.A."/>
            <person name="Kuo A."/>
            <person name="LaButti K."/>
            <person name="Larrondo L.F."/>
            <person name="Lindquist E."/>
            <person name="Ling A."/>
            <person name="Lombard V."/>
            <person name="Lucas S."/>
            <person name="Lundell T."/>
            <person name="Martin R."/>
            <person name="McLaughlin D.J."/>
            <person name="Morgenstern I."/>
            <person name="Morin E."/>
            <person name="Murat C."/>
            <person name="Nagy L.G."/>
            <person name="Nolan M."/>
            <person name="Ohm R.A."/>
            <person name="Patyshakuliyeva A."/>
            <person name="Rokas A."/>
            <person name="Ruiz-Duenas F.J."/>
            <person name="Sabat G."/>
            <person name="Salamov A."/>
            <person name="Samejima M."/>
            <person name="Schmutz J."/>
            <person name="Slot J.C."/>
            <person name="St John F."/>
            <person name="Stenlid J."/>
            <person name="Sun H."/>
            <person name="Sun S."/>
            <person name="Syed K."/>
            <person name="Tsang A."/>
            <person name="Wiebenga A."/>
            <person name="Young D."/>
            <person name="Pisabarro A."/>
            <person name="Eastwood D.C."/>
            <person name="Martin F."/>
            <person name="Cullen D."/>
            <person name="Grigoriev I.V."/>
            <person name="Hibbett D.S."/>
        </authorList>
    </citation>
    <scope>NUCLEOTIDE SEQUENCE [LARGE SCALE GENOMIC DNA]</scope>
    <source>
        <strain evidence="17">RWD-64-598 SS2</strain>
    </source>
</reference>
<keyword evidence="7 13" id="KW-0479">Metal-binding</keyword>
<keyword evidence="10 13" id="KW-0408">Iron</keyword>
<evidence type="ECO:0000256" key="12">
    <source>
        <dbReference type="ARBA" id="ARBA00023136"/>
    </source>
</evidence>
<keyword evidence="8 15" id="KW-1133">Transmembrane helix</keyword>
<comment type="similarity">
    <text evidence="4 14">Belongs to the cytochrome P450 family.</text>
</comment>
<sequence length="570" mass="64195">MLSSTWQLPLGLVACIPLSIASAVVYYLFLVPRLSSLRVLAGPPVRRLFDNHMSLVLDPFRSPKAHDIFVNKFGRAVRIRGLGPWDDRLLPLDPLSIAHVLKNTTIYEKPWQSRRLITSLIGCGMLAAEGAVHKRQRRVATPSFSIQNLRALVPLVFRKGNELKEKWDKMLHDSALSPSVHREDASEGMEIDVCHWISRATFDVIGLAGFGYHFNAIQNESDELFSAYKEMFEISVSQSQSFRVILGIYSPFLNNLFPDKRASTIMKCQDVIERVAGKLIQQKKEKILEGEKLGSSYAGNDLLSLMLKSNVATDLSPDQRLSDEDVLHNINTFMFAGSDTTSLALTWTLLLLARNPNLQSRLRSELLAVVPPTPESQLSSEEIESLHNTLASLPFLDNICKESLRLIPPVHSSLRVAMQDDEVPVSHPVRLRDGSISEQKSFHVSKGTFVHVPIEAFNLDKGMWGEDAWEFNPDRWDNLPEAARNLPGLYNNLLTFSAGPRSCIGMRFSMIEMKTFLYTLLTNFSFSETNQRIYKANVVLTRPYVSGKFKMGSQCPLIVKRLSREDPRGP</sequence>
<keyword evidence="12 15" id="KW-0472">Membrane</keyword>
<keyword evidence="9 14" id="KW-0560">Oxidoreductase</keyword>
<dbReference type="SUPFAM" id="SSF48264">
    <property type="entry name" value="Cytochrome P450"/>
    <property type="match status" value="1"/>
</dbReference>
<evidence type="ECO:0000256" key="2">
    <source>
        <dbReference type="ARBA" id="ARBA00004370"/>
    </source>
</evidence>
<evidence type="ECO:0000256" key="10">
    <source>
        <dbReference type="ARBA" id="ARBA00023004"/>
    </source>
</evidence>
<dbReference type="PRINTS" id="PR00463">
    <property type="entry name" value="EP450I"/>
</dbReference>